<dbReference type="Pfam" id="PF13274">
    <property type="entry name" value="SocA_Panacea"/>
    <property type="match status" value="1"/>
</dbReference>
<dbReference type="RefSeq" id="WP_044764946.1">
    <property type="nucleotide sequence ID" value="NZ_CEHU01000006.1"/>
</dbReference>
<gene>
    <name evidence="2" type="ORF">ERS132410_00111</name>
</gene>
<name>A0A0Z8DDT8_STRSU</name>
<sequence>MNIDVKLRDILRYILKKYPYNFDLNKTRLTKLVYLIDWEMAKKYKRSCSGINWYFDNYGPYVHDVMKEATSDEQIKINEGFSNYGGPRYTFQLVDPNFSEFSTLNLQELQIIDSVIDSTKDMSFNNFINYVYNTPPVAQTPQYQTLNLIKIASEEIDK</sequence>
<accession>A0A0Z8DDT8</accession>
<proteinExistence type="predicted"/>
<evidence type="ECO:0000313" key="2">
    <source>
        <dbReference type="EMBL" id="CYU41839.1"/>
    </source>
</evidence>
<reference evidence="2 3" key="1">
    <citation type="submission" date="2016-02" db="EMBL/GenBank/DDBJ databases">
        <authorList>
            <consortium name="Pathogen Informatics"/>
        </authorList>
    </citation>
    <scope>NUCLEOTIDE SEQUENCE [LARGE SCALE GENOMIC DNA]</scope>
    <source>
        <strain evidence="2 3">LSS48</strain>
    </source>
</reference>
<dbReference type="Proteomes" id="UP000073485">
    <property type="component" value="Unassembled WGS sequence"/>
</dbReference>
<evidence type="ECO:0000313" key="3">
    <source>
        <dbReference type="Proteomes" id="UP000073485"/>
    </source>
</evidence>
<dbReference type="AlphaFoldDB" id="A0A0Z8DDT8"/>
<dbReference type="EMBL" id="FIGO01000001">
    <property type="protein sequence ID" value="CYU41839.1"/>
    <property type="molecule type" value="Genomic_DNA"/>
</dbReference>
<feature type="domain" description="Antitoxin SocA-like Panacea" evidence="1">
    <location>
        <begin position="29"/>
        <end position="134"/>
    </location>
</feature>
<protein>
    <submittedName>
        <fullName evidence="2">Uncharacterized phage-associated protein</fullName>
    </submittedName>
</protein>
<evidence type="ECO:0000259" key="1">
    <source>
        <dbReference type="Pfam" id="PF13274"/>
    </source>
</evidence>
<dbReference type="InterPro" id="IPR025272">
    <property type="entry name" value="SocA_Panacea"/>
</dbReference>
<organism evidence="2 3">
    <name type="scientific">Streptococcus suis</name>
    <dbReference type="NCBI Taxonomy" id="1307"/>
    <lineage>
        <taxon>Bacteria</taxon>
        <taxon>Bacillati</taxon>
        <taxon>Bacillota</taxon>
        <taxon>Bacilli</taxon>
        <taxon>Lactobacillales</taxon>
        <taxon>Streptococcaceae</taxon>
        <taxon>Streptococcus</taxon>
    </lineage>
</organism>